<dbReference type="CDD" id="cd03593">
    <property type="entry name" value="CLECT_NK_receptors_like"/>
    <property type="match status" value="1"/>
</dbReference>
<evidence type="ECO:0000256" key="4">
    <source>
        <dbReference type="ARBA" id="ARBA00022968"/>
    </source>
</evidence>
<dbReference type="SMART" id="SM00034">
    <property type="entry name" value="CLECT"/>
    <property type="match status" value="1"/>
</dbReference>
<name>A0A6P3J0Z0_BISBB</name>
<evidence type="ECO:0000256" key="6">
    <source>
        <dbReference type="ARBA" id="ARBA00023136"/>
    </source>
</evidence>
<dbReference type="RefSeq" id="XP_010856965.1">
    <property type="nucleotide sequence ID" value="XM_010858663.1"/>
</dbReference>
<dbReference type="Proteomes" id="UP000515208">
    <property type="component" value="Unplaced"/>
</dbReference>
<evidence type="ECO:0000256" key="8">
    <source>
        <dbReference type="SAM" id="MobiDB-lite"/>
    </source>
</evidence>
<dbReference type="PROSITE" id="PS50041">
    <property type="entry name" value="C_TYPE_LECTIN_2"/>
    <property type="match status" value="1"/>
</dbReference>
<organism evidence="11 12">
    <name type="scientific">Bison bison bison</name>
    <name type="common">North American plains bison</name>
    <dbReference type="NCBI Taxonomy" id="43346"/>
    <lineage>
        <taxon>Eukaryota</taxon>
        <taxon>Metazoa</taxon>
        <taxon>Chordata</taxon>
        <taxon>Craniata</taxon>
        <taxon>Vertebrata</taxon>
        <taxon>Euteleostomi</taxon>
        <taxon>Mammalia</taxon>
        <taxon>Eutheria</taxon>
        <taxon>Laurasiatheria</taxon>
        <taxon>Artiodactyla</taxon>
        <taxon>Ruminantia</taxon>
        <taxon>Pecora</taxon>
        <taxon>Bovidae</taxon>
        <taxon>Bovinae</taxon>
        <taxon>Bison</taxon>
    </lineage>
</organism>
<evidence type="ECO:0000256" key="3">
    <source>
        <dbReference type="ARBA" id="ARBA00022734"/>
    </source>
</evidence>
<accession>A0A6P3J0Z0</accession>
<dbReference type="Pfam" id="PF00059">
    <property type="entry name" value="Lectin_C"/>
    <property type="match status" value="1"/>
</dbReference>
<evidence type="ECO:0000259" key="10">
    <source>
        <dbReference type="PROSITE" id="PS50041"/>
    </source>
</evidence>
<feature type="transmembrane region" description="Helical" evidence="9">
    <location>
        <begin position="32"/>
        <end position="52"/>
    </location>
</feature>
<dbReference type="OrthoDB" id="10059571at2759"/>
<dbReference type="GO" id="GO:0002223">
    <property type="term" value="P:stimulatory C-type lectin receptor signaling pathway"/>
    <property type="evidence" value="ECO:0007669"/>
    <property type="project" value="TreeGrafter"/>
</dbReference>
<dbReference type="InterPro" id="IPR033992">
    <property type="entry name" value="NKR-like_CTLD"/>
</dbReference>
<keyword evidence="11" id="KW-1185">Reference proteome</keyword>
<keyword evidence="6 9" id="KW-0472">Membrane</keyword>
<dbReference type="InterPro" id="IPR001304">
    <property type="entry name" value="C-type_lectin-like"/>
</dbReference>
<feature type="domain" description="C-type lectin" evidence="10">
    <location>
        <begin position="88"/>
        <end position="192"/>
    </location>
</feature>
<evidence type="ECO:0000256" key="2">
    <source>
        <dbReference type="ARBA" id="ARBA00022692"/>
    </source>
</evidence>
<keyword evidence="7" id="KW-0325">Glycoprotein</keyword>
<dbReference type="GO" id="GO:0016020">
    <property type="term" value="C:membrane"/>
    <property type="evidence" value="ECO:0007669"/>
    <property type="project" value="UniProtKB-SubCell"/>
</dbReference>
<keyword evidence="4" id="KW-0735">Signal-anchor</keyword>
<sequence>MKNQKESYSEPSLVKDTRRQQMRDSPSTQEKLIVVSLRIVCFVLMYTIVRVITSIPRTQISEQNKSSMVTKLPNECHCGHCPKDWLTYSNNCYYASLEEKSWNESLISCATKNSTLLYIDNEEEMKFLMTLSIISWIQVSREGHGRPWKWLNGSTCKLQITDNIPGEHNCAVQSLWGIKAEDCQFPNTYHCKHKPEN</sequence>
<protein>
    <submittedName>
        <fullName evidence="12">NKG2-A/NKG2-B type II integral membrane protein-like</fullName>
    </submittedName>
</protein>
<reference evidence="12" key="1">
    <citation type="submission" date="2025-08" db="UniProtKB">
        <authorList>
            <consortium name="RefSeq"/>
        </authorList>
    </citation>
    <scope>IDENTIFICATION</scope>
    <source>
        <tissue evidence="12">Blood</tissue>
    </source>
</reference>
<dbReference type="KEGG" id="bbis:105002146"/>
<dbReference type="SUPFAM" id="SSF56436">
    <property type="entry name" value="C-type lectin-like"/>
    <property type="match status" value="1"/>
</dbReference>
<feature type="region of interest" description="Disordered" evidence="8">
    <location>
        <begin position="1"/>
        <end position="25"/>
    </location>
</feature>
<dbReference type="InterPro" id="IPR016186">
    <property type="entry name" value="C-type_lectin-like/link_sf"/>
</dbReference>
<gene>
    <name evidence="12" type="primary">LOC105002146</name>
</gene>
<dbReference type="AlphaFoldDB" id="A0A6P3J0Z0"/>
<dbReference type="GeneID" id="105002146"/>
<feature type="compositionally biased region" description="Basic and acidic residues" evidence="8">
    <location>
        <begin position="1"/>
        <end position="22"/>
    </location>
</feature>
<dbReference type="GO" id="GO:0045954">
    <property type="term" value="P:positive regulation of natural killer cell mediated cytotoxicity"/>
    <property type="evidence" value="ECO:0007669"/>
    <property type="project" value="TreeGrafter"/>
</dbReference>
<proteinExistence type="predicted"/>
<evidence type="ECO:0000256" key="7">
    <source>
        <dbReference type="ARBA" id="ARBA00023180"/>
    </source>
</evidence>
<keyword evidence="3" id="KW-0430">Lectin</keyword>
<dbReference type="PANTHER" id="PTHR22800:SF242">
    <property type="entry name" value="NKG2-A_NKG2-B TYPE II INTEGRAL MEMBRANE PROTEIN"/>
    <property type="match status" value="1"/>
</dbReference>
<dbReference type="InterPro" id="IPR050919">
    <property type="entry name" value="NKG2/CD94_NK_receptors"/>
</dbReference>
<dbReference type="PANTHER" id="PTHR22800">
    <property type="entry name" value="C-TYPE LECTIN PROTEINS"/>
    <property type="match status" value="1"/>
</dbReference>
<evidence type="ECO:0000313" key="12">
    <source>
        <dbReference type="RefSeq" id="XP_010856965.1"/>
    </source>
</evidence>
<dbReference type="Gene3D" id="3.10.100.10">
    <property type="entry name" value="Mannose-Binding Protein A, subunit A"/>
    <property type="match status" value="1"/>
</dbReference>
<keyword evidence="2 9" id="KW-0812">Transmembrane</keyword>
<evidence type="ECO:0000256" key="1">
    <source>
        <dbReference type="ARBA" id="ARBA00004606"/>
    </source>
</evidence>
<comment type="subcellular location">
    <subcellularLocation>
        <location evidence="1">Membrane</location>
        <topology evidence="1">Single-pass type II membrane protein</topology>
    </subcellularLocation>
</comment>
<dbReference type="InterPro" id="IPR016187">
    <property type="entry name" value="CTDL_fold"/>
</dbReference>
<keyword evidence="5 9" id="KW-1133">Transmembrane helix</keyword>
<evidence type="ECO:0000256" key="9">
    <source>
        <dbReference type="SAM" id="Phobius"/>
    </source>
</evidence>
<dbReference type="GO" id="GO:0030246">
    <property type="term" value="F:carbohydrate binding"/>
    <property type="evidence" value="ECO:0007669"/>
    <property type="project" value="UniProtKB-KW"/>
</dbReference>
<evidence type="ECO:0000313" key="11">
    <source>
        <dbReference type="Proteomes" id="UP000515208"/>
    </source>
</evidence>
<evidence type="ECO:0000256" key="5">
    <source>
        <dbReference type="ARBA" id="ARBA00022989"/>
    </source>
</evidence>